<evidence type="ECO:0000256" key="5">
    <source>
        <dbReference type="ARBA" id="ARBA00038202"/>
    </source>
</evidence>
<organism evidence="8 9">
    <name type="scientific">Triplophysa tibetana</name>
    <dbReference type="NCBI Taxonomy" id="1572043"/>
    <lineage>
        <taxon>Eukaryota</taxon>
        <taxon>Metazoa</taxon>
        <taxon>Chordata</taxon>
        <taxon>Craniata</taxon>
        <taxon>Vertebrata</taxon>
        <taxon>Euteleostomi</taxon>
        <taxon>Actinopterygii</taxon>
        <taxon>Neopterygii</taxon>
        <taxon>Teleostei</taxon>
        <taxon>Ostariophysi</taxon>
        <taxon>Cypriniformes</taxon>
        <taxon>Nemacheilidae</taxon>
        <taxon>Triplophysa</taxon>
    </lineage>
</organism>
<evidence type="ECO:0000256" key="6">
    <source>
        <dbReference type="ARBA" id="ARBA00044117"/>
    </source>
</evidence>
<feature type="domain" description="EF-hand" evidence="7">
    <location>
        <begin position="256"/>
        <end position="291"/>
    </location>
</feature>
<protein>
    <recommendedName>
        <fullName evidence="6">Troponin C, skeletal muscle</fullName>
    </recommendedName>
</protein>
<keyword evidence="4" id="KW-0514">Muscle protein</keyword>
<gene>
    <name evidence="8" type="ORF">E1301_Tti002345</name>
</gene>
<name>A0A5A9NCT7_9TELE</name>
<dbReference type="GO" id="GO:0016460">
    <property type="term" value="C:myosin II complex"/>
    <property type="evidence" value="ECO:0007669"/>
    <property type="project" value="TreeGrafter"/>
</dbReference>
<keyword evidence="2" id="KW-0677">Repeat</keyword>
<dbReference type="InterPro" id="IPR050230">
    <property type="entry name" value="CALM/Myosin/TropC-like"/>
</dbReference>
<evidence type="ECO:0000256" key="2">
    <source>
        <dbReference type="ARBA" id="ARBA00022737"/>
    </source>
</evidence>
<dbReference type="AlphaFoldDB" id="A0A5A9NCT7"/>
<evidence type="ECO:0000256" key="4">
    <source>
        <dbReference type="ARBA" id="ARBA00023179"/>
    </source>
</evidence>
<keyword evidence="9" id="KW-1185">Reference proteome</keyword>
<dbReference type="EMBL" id="SOYY01000020">
    <property type="protein sequence ID" value="KAA0707025.1"/>
    <property type="molecule type" value="Genomic_DNA"/>
</dbReference>
<reference evidence="8 9" key="1">
    <citation type="journal article" date="2019" name="Mol. Ecol. Resour.">
        <title>Chromosome-level genome assembly of Triplophysa tibetana, a fish adapted to the harsh high-altitude environment of the Tibetan Plateau.</title>
        <authorList>
            <person name="Yang X."/>
            <person name="Liu H."/>
            <person name="Ma Z."/>
            <person name="Zou Y."/>
            <person name="Zou M."/>
            <person name="Mao Y."/>
            <person name="Li X."/>
            <person name="Wang H."/>
            <person name="Chen T."/>
            <person name="Wang W."/>
            <person name="Yang R."/>
        </authorList>
    </citation>
    <scope>NUCLEOTIDE SEQUENCE [LARGE SCALE GENOMIC DNA]</scope>
    <source>
        <strain evidence="8">TTIB1903HZAU</strain>
        <tissue evidence="8">Muscle</tissue>
    </source>
</reference>
<sequence length="369" mass="41541">MSEVPCPILAIYRKPTDAQADARSFLSEEMISEFKAAFDMFDTDGGGDISTKELGTVMRMLGQNPSREELDAIIEEVDEDGSGTIDFEEFLVMMVHQLKEDQAGKSEEELSECFRIFDKNQDGFIDREEFGDIVHATGETLTEEEIDELMADSDTNKDGKIDFDGNTDAQQEARSYLSEEMLAEFKAAFDMFDTDGGGDISTKELGTVMRMLGQNPTREELEEIIEEVDEDGSGSIDFEEFLVMMVRLLKEDQAGKSEEELAECFRVLDKNGDGYIDRDEFAEIIRSTGESITDEEIDELLKDGDKNNDGMLDFDGMTLNHFLNFKVFMSGDQGNNISAFFHRIPQDDGECAVKQKLMDIPFPSHPLPF</sequence>
<dbReference type="Proteomes" id="UP000324632">
    <property type="component" value="Chromosome 20"/>
</dbReference>
<feature type="domain" description="EF-hand" evidence="7">
    <location>
        <begin position="29"/>
        <end position="64"/>
    </location>
</feature>
<dbReference type="PANTHER" id="PTHR23048:SF57">
    <property type="entry name" value="TROPONIN C2, FAST SKELETAL TYPE"/>
    <property type="match status" value="1"/>
</dbReference>
<feature type="domain" description="EF-hand" evidence="7">
    <location>
        <begin position="65"/>
        <end position="100"/>
    </location>
</feature>
<feature type="domain" description="EF-hand" evidence="7">
    <location>
        <begin position="105"/>
        <end position="140"/>
    </location>
</feature>
<evidence type="ECO:0000313" key="9">
    <source>
        <dbReference type="Proteomes" id="UP000324632"/>
    </source>
</evidence>
<dbReference type="SMART" id="SM00054">
    <property type="entry name" value="EFh"/>
    <property type="match status" value="8"/>
</dbReference>
<evidence type="ECO:0000259" key="7">
    <source>
        <dbReference type="PROSITE" id="PS50222"/>
    </source>
</evidence>
<dbReference type="InterPro" id="IPR011992">
    <property type="entry name" value="EF-hand-dom_pair"/>
</dbReference>
<feature type="domain" description="EF-hand" evidence="7">
    <location>
        <begin position="216"/>
        <end position="251"/>
    </location>
</feature>
<dbReference type="Gene3D" id="1.10.238.10">
    <property type="entry name" value="EF-hand"/>
    <property type="match status" value="4"/>
</dbReference>
<keyword evidence="3" id="KW-0106">Calcium</keyword>
<dbReference type="SUPFAM" id="SSF47473">
    <property type="entry name" value="EF-hand"/>
    <property type="match status" value="2"/>
</dbReference>
<comment type="similarity">
    <text evidence="5">Belongs to the troponin C family.</text>
</comment>
<dbReference type="InterPro" id="IPR018247">
    <property type="entry name" value="EF_Hand_1_Ca_BS"/>
</dbReference>
<dbReference type="FunFam" id="1.10.238.10:FF:000107">
    <property type="entry name" value="Troponin C, skeletal muscle"/>
    <property type="match status" value="2"/>
</dbReference>
<evidence type="ECO:0000256" key="1">
    <source>
        <dbReference type="ARBA" id="ARBA00022723"/>
    </source>
</evidence>
<dbReference type="CDD" id="cd00051">
    <property type="entry name" value="EFh"/>
    <property type="match status" value="3"/>
</dbReference>
<accession>A0A5A9NCT7</accession>
<dbReference type="PANTHER" id="PTHR23048">
    <property type="entry name" value="MYOSIN LIGHT CHAIN 1, 3"/>
    <property type="match status" value="1"/>
</dbReference>
<comment type="caution">
    <text evidence="8">The sequence shown here is derived from an EMBL/GenBank/DDBJ whole genome shotgun (WGS) entry which is preliminary data.</text>
</comment>
<proteinExistence type="inferred from homology"/>
<evidence type="ECO:0000256" key="3">
    <source>
        <dbReference type="ARBA" id="ARBA00022837"/>
    </source>
</evidence>
<keyword evidence="1" id="KW-0479">Metal-binding</keyword>
<evidence type="ECO:0000313" key="8">
    <source>
        <dbReference type="EMBL" id="KAA0707025.1"/>
    </source>
</evidence>
<dbReference type="GO" id="GO:0005509">
    <property type="term" value="F:calcium ion binding"/>
    <property type="evidence" value="ECO:0007669"/>
    <property type="project" value="InterPro"/>
</dbReference>
<dbReference type="InterPro" id="IPR002048">
    <property type="entry name" value="EF_hand_dom"/>
</dbReference>
<dbReference type="PROSITE" id="PS00018">
    <property type="entry name" value="EF_HAND_1"/>
    <property type="match status" value="6"/>
</dbReference>
<dbReference type="PROSITE" id="PS50222">
    <property type="entry name" value="EF_HAND_2"/>
    <property type="match status" value="6"/>
</dbReference>
<dbReference type="Pfam" id="PF13499">
    <property type="entry name" value="EF-hand_7"/>
    <property type="match status" value="4"/>
</dbReference>
<feature type="domain" description="EF-hand" evidence="7">
    <location>
        <begin position="180"/>
        <end position="215"/>
    </location>
</feature>